<evidence type="ECO:0000256" key="12">
    <source>
        <dbReference type="ARBA" id="ARBA00022824"/>
    </source>
</evidence>
<keyword evidence="7" id="KW-0121">Carboxypeptidase</keyword>
<keyword evidence="17" id="KW-0325">Glycoprotein</keyword>
<evidence type="ECO:0000256" key="18">
    <source>
        <dbReference type="ARBA" id="ARBA00023228"/>
    </source>
</evidence>
<evidence type="ECO:0000256" key="19">
    <source>
        <dbReference type="ARBA" id="ARBA00025833"/>
    </source>
</evidence>
<dbReference type="GO" id="GO:0006508">
    <property type="term" value="P:proteolysis"/>
    <property type="evidence" value="ECO:0007669"/>
    <property type="project" value="UniProtKB-KW"/>
</dbReference>
<keyword evidence="18" id="KW-0458">Lysosome</keyword>
<dbReference type="AlphaFoldDB" id="A0A8J6IR00"/>
<evidence type="ECO:0000256" key="1">
    <source>
        <dbReference type="ARBA" id="ARBA00004240"/>
    </source>
</evidence>
<protein>
    <recommendedName>
        <fullName evidence="5">Carboxypeptidase Q</fullName>
    </recommendedName>
    <alternativeName>
        <fullName evidence="20">Plasma glutamate carboxypeptidase</fullName>
    </alternativeName>
</protein>
<dbReference type="InterPro" id="IPR039866">
    <property type="entry name" value="CPQ"/>
</dbReference>
<dbReference type="GO" id="GO:0004180">
    <property type="term" value="F:carboxypeptidase activity"/>
    <property type="evidence" value="ECO:0007669"/>
    <property type="project" value="UniProtKB-KW"/>
</dbReference>
<dbReference type="RefSeq" id="WP_186505340.1">
    <property type="nucleotide sequence ID" value="NZ_JACNEP010000002.1"/>
</dbReference>
<evidence type="ECO:0000259" key="22">
    <source>
        <dbReference type="Pfam" id="PF04389"/>
    </source>
</evidence>
<keyword evidence="12" id="KW-0256">Endoplasmic reticulum</keyword>
<evidence type="ECO:0000256" key="3">
    <source>
        <dbReference type="ARBA" id="ARBA00004555"/>
    </source>
</evidence>
<reference evidence="23" key="1">
    <citation type="journal article" date="2018" name="Int. J. Syst. Evol. Microbiol.">
        <title>Neptunicella marina gen. nov., sp. nov., isolated from surface seawater.</title>
        <authorList>
            <person name="Liu X."/>
            <person name="Lai Q."/>
            <person name="Du Y."/>
            <person name="Zhang X."/>
            <person name="Liu Z."/>
            <person name="Sun F."/>
            <person name="Shao Z."/>
        </authorList>
    </citation>
    <scope>NUCLEOTIDE SEQUENCE</scope>
    <source>
        <strain evidence="23">S27-2</strain>
    </source>
</reference>
<keyword evidence="14" id="KW-0333">Golgi apparatus</keyword>
<feature type="signal peptide" evidence="21">
    <location>
        <begin position="1"/>
        <end position="27"/>
    </location>
</feature>
<dbReference type="SUPFAM" id="SSF53187">
    <property type="entry name" value="Zn-dependent exopeptidases"/>
    <property type="match status" value="1"/>
</dbReference>
<evidence type="ECO:0000256" key="6">
    <source>
        <dbReference type="ARBA" id="ARBA00022525"/>
    </source>
</evidence>
<evidence type="ECO:0000256" key="13">
    <source>
        <dbReference type="ARBA" id="ARBA00022833"/>
    </source>
</evidence>
<keyword evidence="13" id="KW-0862">Zinc</keyword>
<accession>A0A8J6IR00</accession>
<keyword evidence="11" id="KW-0378">Hydrolase</keyword>
<evidence type="ECO:0000256" key="4">
    <source>
        <dbReference type="ARBA" id="ARBA00004613"/>
    </source>
</evidence>
<name>A0A8J6IR00_9ALTE</name>
<dbReference type="EMBL" id="JACNEP010000002">
    <property type="protein sequence ID" value="MBC3764869.1"/>
    <property type="molecule type" value="Genomic_DNA"/>
</dbReference>
<dbReference type="PANTHER" id="PTHR12053:SF3">
    <property type="entry name" value="CARBOXYPEPTIDASE Q"/>
    <property type="match status" value="1"/>
</dbReference>
<evidence type="ECO:0000313" key="24">
    <source>
        <dbReference type="Proteomes" id="UP000601768"/>
    </source>
</evidence>
<feature type="chain" id="PRO_5035319675" description="Carboxypeptidase Q" evidence="21">
    <location>
        <begin position="28"/>
        <end position="470"/>
    </location>
</feature>
<dbReference type="GO" id="GO:0070573">
    <property type="term" value="F:metallodipeptidase activity"/>
    <property type="evidence" value="ECO:0007669"/>
    <property type="project" value="InterPro"/>
</dbReference>
<gene>
    <name evidence="23" type="ORF">H8B19_03210</name>
</gene>
<evidence type="ECO:0000256" key="5">
    <source>
        <dbReference type="ARBA" id="ARBA00014116"/>
    </source>
</evidence>
<evidence type="ECO:0000256" key="7">
    <source>
        <dbReference type="ARBA" id="ARBA00022645"/>
    </source>
</evidence>
<evidence type="ECO:0000256" key="16">
    <source>
        <dbReference type="ARBA" id="ARBA00023145"/>
    </source>
</evidence>
<dbReference type="PANTHER" id="PTHR12053">
    <property type="entry name" value="PROTEASE FAMILY M28 PLASMA GLUTAMATE CARBOXYPEPTIDASE-RELATED"/>
    <property type="match status" value="1"/>
</dbReference>
<feature type="domain" description="Peptidase M28" evidence="22">
    <location>
        <begin position="267"/>
        <end position="454"/>
    </location>
</feature>
<reference evidence="23" key="2">
    <citation type="submission" date="2020-08" db="EMBL/GenBank/DDBJ databases">
        <authorList>
            <person name="Lai Q."/>
        </authorList>
    </citation>
    <scope>NUCLEOTIDE SEQUENCE</scope>
    <source>
        <strain evidence="23">S27-2</strain>
    </source>
</reference>
<keyword evidence="8" id="KW-0645">Protease</keyword>
<organism evidence="23 24">
    <name type="scientific">Neptunicella marina</name>
    <dbReference type="NCBI Taxonomy" id="2125989"/>
    <lineage>
        <taxon>Bacteria</taxon>
        <taxon>Pseudomonadati</taxon>
        <taxon>Pseudomonadota</taxon>
        <taxon>Gammaproteobacteria</taxon>
        <taxon>Alteromonadales</taxon>
        <taxon>Alteromonadaceae</taxon>
        <taxon>Neptunicella</taxon>
    </lineage>
</organism>
<keyword evidence="9" id="KW-0479">Metal-binding</keyword>
<comment type="caution">
    <text evidence="23">The sequence shown here is derived from an EMBL/GenBank/DDBJ whole genome shotgun (WGS) entry which is preliminary data.</text>
</comment>
<dbReference type="GO" id="GO:0005576">
    <property type="term" value="C:extracellular region"/>
    <property type="evidence" value="ECO:0007669"/>
    <property type="project" value="UniProtKB-SubCell"/>
</dbReference>
<evidence type="ECO:0000256" key="15">
    <source>
        <dbReference type="ARBA" id="ARBA00023049"/>
    </source>
</evidence>
<evidence type="ECO:0000256" key="17">
    <source>
        <dbReference type="ARBA" id="ARBA00023180"/>
    </source>
</evidence>
<dbReference type="Gene3D" id="3.40.630.10">
    <property type="entry name" value="Zn peptidases"/>
    <property type="match status" value="1"/>
</dbReference>
<evidence type="ECO:0000256" key="21">
    <source>
        <dbReference type="SAM" id="SignalP"/>
    </source>
</evidence>
<dbReference type="GO" id="GO:0046872">
    <property type="term" value="F:metal ion binding"/>
    <property type="evidence" value="ECO:0007669"/>
    <property type="project" value="UniProtKB-KW"/>
</dbReference>
<keyword evidence="10 21" id="KW-0732">Signal</keyword>
<evidence type="ECO:0000256" key="2">
    <source>
        <dbReference type="ARBA" id="ARBA00004371"/>
    </source>
</evidence>
<evidence type="ECO:0000256" key="14">
    <source>
        <dbReference type="ARBA" id="ARBA00023034"/>
    </source>
</evidence>
<dbReference type="Proteomes" id="UP000601768">
    <property type="component" value="Unassembled WGS sequence"/>
</dbReference>
<comment type="subunit">
    <text evidence="19">Homodimer. The monomeric form is inactive while the homodimer is active.</text>
</comment>
<evidence type="ECO:0000256" key="10">
    <source>
        <dbReference type="ARBA" id="ARBA00022729"/>
    </source>
</evidence>
<evidence type="ECO:0000256" key="9">
    <source>
        <dbReference type="ARBA" id="ARBA00022723"/>
    </source>
</evidence>
<dbReference type="GO" id="GO:0005764">
    <property type="term" value="C:lysosome"/>
    <property type="evidence" value="ECO:0007669"/>
    <property type="project" value="UniProtKB-SubCell"/>
</dbReference>
<comment type="subcellular location">
    <subcellularLocation>
        <location evidence="1">Endoplasmic reticulum</location>
    </subcellularLocation>
    <subcellularLocation>
        <location evidence="3">Golgi apparatus</location>
    </subcellularLocation>
    <subcellularLocation>
        <location evidence="2">Lysosome</location>
    </subcellularLocation>
    <subcellularLocation>
        <location evidence="4">Secreted</location>
    </subcellularLocation>
</comment>
<keyword evidence="16" id="KW-0865">Zymogen</keyword>
<keyword evidence="6" id="KW-0964">Secreted</keyword>
<evidence type="ECO:0000256" key="8">
    <source>
        <dbReference type="ARBA" id="ARBA00022670"/>
    </source>
</evidence>
<sequence length="470" mass="50399">MSSIPYTLKRAVLLAASSALLCQGALAATLNTQQLKTLENLKKDALNSDTSYQIIESLTTEVGARMVGTEAEKKSVTWAVNKMKALGFDKVWTEPVATPKWHRGEARVSIESPYPHTLVALALGGSVGTDGKTLKAPVVQFENLQALKDAKADSLKGKIAFVSYRMERHIDGHGYGMAVGARGAGAAIAAEKGAIAYVMRSVGTDTNRVAHTGGMRYQDGVKKIPGLALSNPDADLLLNQLKRNKPVIMSLSLTANPEPDAEVTSYNVIGQINGSELPNEYVTLGAHLDSWDVGTGAIDDGIGVGMTLAAVHHIAQLPQRPKRSVRVILFAAEEIGLFGARAYAKAHKDDMKDHVIGAEWDFGNGDIYQLTPGVGPSALNNIRDLATLLAPMGVSLSSENNAKGQSDMSALGRAGMPAINFDPDGSDYFDYHHTPNDTLDKVNRDALKKNTAIYTMFSYFAAQSDVDFRK</sequence>
<proteinExistence type="predicted"/>
<dbReference type="InterPro" id="IPR007484">
    <property type="entry name" value="Peptidase_M28"/>
</dbReference>
<dbReference type="Pfam" id="PF04389">
    <property type="entry name" value="Peptidase_M28"/>
    <property type="match status" value="1"/>
</dbReference>
<evidence type="ECO:0000313" key="23">
    <source>
        <dbReference type="EMBL" id="MBC3764869.1"/>
    </source>
</evidence>
<keyword evidence="24" id="KW-1185">Reference proteome</keyword>
<keyword evidence="15" id="KW-0482">Metalloprotease</keyword>
<evidence type="ECO:0000256" key="20">
    <source>
        <dbReference type="ARBA" id="ARBA00033328"/>
    </source>
</evidence>
<evidence type="ECO:0000256" key="11">
    <source>
        <dbReference type="ARBA" id="ARBA00022801"/>
    </source>
</evidence>
<dbReference type="Gene3D" id="3.50.30.30">
    <property type="match status" value="1"/>
</dbReference>